<dbReference type="SMART" id="SM00862">
    <property type="entry name" value="Trans_reg_C"/>
    <property type="match status" value="1"/>
</dbReference>
<evidence type="ECO:0000313" key="7">
    <source>
        <dbReference type="EMBL" id="BBX85399.1"/>
    </source>
</evidence>
<keyword evidence="4" id="KW-0804">Transcription</keyword>
<keyword evidence="2" id="KW-0805">Transcription regulation</keyword>
<dbReference type="InterPro" id="IPR001867">
    <property type="entry name" value="OmpR/PhoB-type_DNA-bd"/>
</dbReference>
<keyword evidence="1" id="KW-0597">Phosphoprotein</keyword>
<evidence type="ECO:0000256" key="1">
    <source>
        <dbReference type="ARBA" id="ARBA00022553"/>
    </source>
</evidence>
<dbReference type="EMBL" id="AP022577">
    <property type="protein sequence ID" value="BBX85399.1"/>
    <property type="molecule type" value="Genomic_DNA"/>
</dbReference>
<dbReference type="SUPFAM" id="SSF46894">
    <property type="entry name" value="C-terminal effector domain of the bipartite response regulators"/>
    <property type="match status" value="1"/>
</dbReference>
<dbReference type="Pfam" id="PF00486">
    <property type="entry name" value="Trans_reg_C"/>
    <property type="match status" value="1"/>
</dbReference>
<evidence type="ECO:0000256" key="5">
    <source>
        <dbReference type="PROSITE-ProRule" id="PRU01091"/>
    </source>
</evidence>
<evidence type="ECO:0000256" key="2">
    <source>
        <dbReference type="ARBA" id="ARBA00023015"/>
    </source>
</evidence>
<proteinExistence type="predicted"/>
<sequence>MSTAVLLANTGLRIDKGEWMYQGRSVRASQVVLTVELPAASRDALAQVTTLMDEFSAYLAYRVPGARVDKSAVAPGPVRTSPPTPIGGLVIDRSTRQVIADGRPIAMAYKEFELLAYLAQHPRRIISRDELIENVWDAGFASTRTIDTHVRRLRVKLGVHALTLTTVRGKGYRFDPQPSTRFRDQRPIRSA</sequence>
<dbReference type="Gene3D" id="1.10.10.10">
    <property type="entry name" value="Winged helix-like DNA-binding domain superfamily/Winged helix DNA-binding domain"/>
    <property type="match status" value="1"/>
</dbReference>
<feature type="domain" description="OmpR/PhoB-type" evidence="6">
    <location>
        <begin position="81"/>
        <end position="176"/>
    </location>
</feature>
<evidence type="ECO:0000313" key="8">
    <source>
        <dbReference type="Proteomes" id="UP000465609"/>
    </source>
</evidence>
<dbReference type="InterPro" id="IPR036388">
    <property type="entry name" value="WH-like_DNA-bd_sf"/>
</dbReference>
<protein>
    <recommendedName>
        <fullName evidence="6">OmpR/PhoB-type domain-containing protein</fullName>
    </recommendedName>
</protein>
<organism evidence="7 8">
    <name type="scientific">Mycolicibacterium aubagnense</name>
    <dbReference type="NCBI Taxonomy" id="319707"/>
    <lineage>
        <taxon>Bacteria</taxon>
        <taxon>Bacillati</taxon>
        <taxon>Actinomycetota</taxon>
        <taxon>Actinomycetes</taxon>
        <taxon>Mycobacteriales</taxon>
        <taxon>Mycobacteriaceae</taxon>
        <taxon>Mycolicibacterium</taxon>
    </lineage>
</organism>
<dbReference type="PANTHER" id="PTHR48111">
    <property type="entry name" value="REGULATOR OF RPOS"/>
    <property type="match status" value="1"/>
</dbReference>
<dbReference type="InterPro" id="IPR016032">
    <property type="entry name" value="Sig_transdc_resp-reg_C-effctor"/>
</dbReference>
<name>A0ABM7IFI7_9MYCO</name>
<keyword evidence="3 5" id="KW-0238">DNA-binding</keyword>
<dbReference type="PROSITE" id="PS51755">
    <property type="entry name" value="OMPR_PHOB"/>
    <property type="match status" value="1"/>
</dbReference>
<dbReference type="RefSeq" id="WP_138233260.1">
    <property type="nucleotide sequence ID" value="NZ_AP022577.1"/>
</dbReference>
<evidence type="ECO:0000256" key="3">
    <source>
        <dbReference type="ARBA" id="ARBA00023125"/>
    </source>
</evidence>
<accession>A0ABM7IFI7</accession>
<dbReference type="Proteomes" id="UP000465609">
    <property type="component" value="Chromosome"/>
</dbReference>
<reference evidence="7 8" key="1">
    <citation type="journal article" date="2019" name="Emerg. Microbes Infect.">
        <title>Comprehensive subspecies identification of 175 nontuberculous mycobacteria species based on 7547 genomic profiles.</title>
        <authorList>
            <person name="Matsumoto Y."/>
            <person name="Kinjo T."/>
            <person name="Motooka D."/>
            <person name="Nabeya D."/>
            <person name="Jung N."/>
            <person name="Uechi K."/>
            <person name="Horii T."/>
            <person name="Iida T."/>
            <person name="Fujita J."/>
            <person name="Nakamura S."/>
        </authorList>
    </citation>
    <scope>NUCLEOTIDE SEQUENCE [LARGE SCALE GENOMIC DNA]</scope>
    <source>
        <strain evidence="7 8">JCM 15296</strain>
    </source>
</reference>
<dbReference type="PANTHER" id="PTHR48111:SF4">
    <property type="entry name" value="DNA-BINDING DUAL TRANSCRIPTIONAL REGULATOR OMPR"/>
    <property type="match status" value="1"/>
</dbReference>
<evidence type="ECO:0000259" key="6">
    <source>
        <dbReference type="PROSITE" id="PS51755"/>
    </source>
</evidence>
<evidence type="ECO:0000256" key="4">
    <source>
        <dbReference type="ARBA" id="ARBA00023163"/>
    </source>
</evidence>
<dbReference type="InterPro" id="IPR039420">
    <property type="entry name" value="WalR-like"/>
</dbReference>
<dbReference type="CDD" id="cd00383">
    <property type="entry name" value="trans_reg_C"/>
    <property type="match status" value="1"/>
</dbReference>
<gene>
    <name evidence="7" type="ORF">MAUB_32720</name>
</gene>
<feature type="DNA-binding region" description="OmpR/PhoB-type" evidence="5">
    <location>
        <begin position="81"/>
        <end position="176"/>
    </location>
</feature>
<keyword evidence="8" id="KW-1185">Reference proteome</keyword>